<accession>A0A9P6PIR6</accession>
<dbReference type="EMBL" id="JAAAJA010001818">
    <property type="protein sequence ID" value="KAG0246148.1"/>
    <property type="molecule type" value="Genomic_DNA"/>
</dbReference>
<comment type="caution">
    <text evidence="1">The sequence shown here is derived from an EMBL/GenBank/DDBJ whole genome shotgun (WGS) entry which is preliminary data.</text>
</comment>
<reference evidence="1" key="1">
    <citation type="journal article" date="2020" name="Fungal Divers.">
        <title>Resolving the Mortierellaceae phylogeny through synthesis of multi-gene phylogenetics and phylogenomics.</title>
        <authorList>
            <person name="Vandepol N."/>
            <person name="Liber J."/>
            <person name="Desiro A."/>
            <person name="Na H."/>
            <person name="Kennedy M."/>
            <person name="Barry K."/>
            <person name="Grigoriev I.V."/>
            <person name="Miller A.N."/>
            <person name="O'Donnell K."/>
            <person name="Stajich J.E."/>
            <person name="Bonito G."/>
        </authorList>
    </citation>
    <scope>NUCLEOTIDE SEQUENCE</scope>
    <source>
        <strain evidence="1">KOD948</strain>
    </source>
</reference>
<protein>
    <submittedName>
        <fullName evidence="1">Uncharacterized protein</fullName>
    </submittedName>
</protein>
<feature type="non-terminal residue" evidence="1">
    <location>
        <position position="279"/>
    </location>
</feature>
<dbReference type="Proteomes" id="UP000726737">
    <property type="component" value="Unassembled WGS sequence"/>
</dbReference>
<sequence>MPKFEDDTRLLVVHDEAQFLGDEFNGSFQSMSSSDESPRPLLSPILHGLRDIGRDQLTVVTCGTGLSVNTLYWVQSSGSGLKDTSSTFHYMEFPGWTDQESIAAYISRVRSCLADDDSRRALDERLPQGSTDMMFEKLTGRFRPIVTCIEKIIEGNGQCAWQVAIQDTEDKLVSWSNRDVKGNLCYELRRLHEKCGRNSEQVQDSVESVLGLLLYRRCMFGDEKLELDQAMPELVERAFGRIKVVGRHVMTVLDEPFVMKAVENYFSAKDPYFRKEIQR</sequence>
<dbReference type="AlphaFoldDB" id="A0A9P6PIR6"/>
<name>A0A9P6PIR6_9FUNG</name>
<gene>
    <name evidence="1" type="ORF">BG011_002527</name>
</gene>
<evidence type="ECO:0000313" key="1">
    <source>
        <dbReference type="EMBL" id="KAG0246148.1"/>
    </source>
</evidence>
<keyword evidence="2" id="KW-1185">Reference proteome</keyword>
<proteinExistence type="predicted"/>
<dbReference type="OrthoDB" id="2393824at2759"/>
<evidence type="ECO:0000313" key="2">
    <source>
        <dbReference type="Proteomes" id="UP000726737"/>
    </source>
</evidence>
<organism evidence="1 2">
    <name type="scientific">Mortierella polycephala</name>
    <dbReference type="NCBI Taxonomy" id="41804"/>
    <lineage>
        <taxon>Eukaryota</taxon>
        <taxon>Fungi</taxon>
        <taxon>Fungi incertae sedis</taxon>
        <taxon>Mucoromycota</taxon>
        <taxon>Mortierellomycotina</taxon>
        <taxon>Mortierellomycetes</taxon>
        <taxon>Mortierellales</taxon>
        <taxon>Mortierellaceae</taxon>
        <taxon>Mortierella</taxon>
    </lineage>
</organism>